<dbReference type="AlphaFoldDB" id="A0ABD1KRA6"/>
<comment type="caution">
    <text evidence="2">The sequence shown here is derived from an EMBL/GenBank/DDBJ whole genome shotgun (WGS) entry which is preliminary data.</text>
</comment>
<evidence type="ECO:0000313" key="3">
    <source>
        <dbReference type="Proteomes" id="UP001591681"/>
    </source>
</evidence>
<proteinExistence type="predicted"/>
<dbReference type="Pfam" id="PF13613">
    <property type="entry name" value="HTH_Tnp_4"/>
    <property type="match status" value="1"/>
</dbReference>
<feature type="domain" description="Transposase Helix-turn-helix" evidence="1">
    <location>
        <begin position="1"/>
        <end position="42"/>
    </location>
</feature>
<gene>
    <name evidence="2" type="ORF">ACEWY4_003451</name>
</gene>
<keyword evidence="3" id="KW-1185">Reference proteome</keyword>
<dbReference type="EMBL" id="JBHFQA010000003">
    <property type="protein sequence ID" value="KAL2101690.1"/>
    <property type="molecule type" value="Genomic_DNA"/>
</dbReference>
<dbReference type="Proteomes" id="UP001591681">
    <property type="component" value="Unassembled WGS sequence"/>
</dbReference>
<dbReference type="InterPro" id="IPR027805">
    <property type="entry name" value="Transposase_HTH_dom"/>
</dbReference>
<protein>
    <recommendedName>
        <fullName evidence="1">Transposase Helix-turn-helix domain-containing protein</fullName>
    </recommendedName>
</protein>
<sequence>MTLMKLQLNFLQDGTAESFRVSQSVISRIISWWLDPMEEKMSDEGRRMWLKALNLKKPPKKPYVCSFHFVDGRPSEQHPYPEKWLGYPTPPPKKPRRILVRLPVTPPTRSTSQMTDDVIKGITHRDASTQWENLHMNDHTYARDPLHCSHFHDKATQCPEQHPDGTAESFRVSQSVISRIIAWWLDPMEEKMRCFVSIAAQGDIPGNNATVLQ</sequence>
<evidence type="ECO:0000313" key="2">
    <source>
        <dbReference type="EMBL" id="KAL2101690.1"/>
    </source>
</evidence>
<name>A0ABD1KRA6_9TELE</name>
<reference evidence="2 3" key="1">
    <citation type="submission" date="2024-09" db="EMBL/GenBank/DDBJ databases">
        <title>A chromosome-level genome assembly of Gray's grenadier anchovy, Coilia grayii.</title>
        <authorList>
            <person name="Fu Z."/>
        </authorList>
    </citation>
    <scope>NUCLEOTIDE SEQUENCE [LARGE SCALE GENOMIC DNA]</scope>
    <source>
        <strain evidence="2">G4</strain>
        <tissue evidence="2">Muscle</tissue>
    </source>
</reference>
<organism evidence="2 3">
    <name type="scientific">Coilia grayii</name>
    <name type="common">Gray's grenadier anchovy</name>
    <dbReference type="NCBI Taxonomy" id="363190"/>
    <lineage>
        <taxon>Eukaryota</taxon>
        <taxon>Metazoa</taxon>
        <taxon>Chordata</taxon>
        <taxon>Craniata</taxon>
        <taxon>Vertebrata</taxon>
        <taxon>Euteleostomi</taxon>
        <taxon>Actinopterygii</taxon>
        <taxon>Neopterygii</taxon>
        <taxon>Teleostei</taxon>
        <taxon>Clupei</taxon>
        <taxon>Clupeiformes</taxon>
        <taxon>Clupeoidei</taxon>
        <taxon>Engraulidae</taxon>
        <taxon>Coilinae</taxon>
        <taxon>Coilia</taxon>
    </lineage>
</organism>
<accession>A0ABD1KRA6</accession>
<evidence type="ECO:0000259" key="1">
    <source>
        <dbReference type="Pfam" id="PF13613"/>
    </source>
</evidence>